<evidence type="ECO:0000256" key="5">
    <source>
        <dbReference type="ARBA" id="ARBA00023136"/>
    </source>
</evidence>
<feature type="transmembrane region" description="Helical" evidence="6">
    <location>
        <begin position="137"/>
        <end position="162"/>
    </location>
</feature>
<dbReference type="PANTHER" id="PTHR30086">
    <property type="entry name" value="ARGININE EXPORTER PROTEIN ARGO"/>
    <property type="match status" value="1"/>
</dbReference>
<dbReference type="Proteomes" id="UP000243053">
    <property type="component" value="Unassembled WGS sequence"/>
</dbReference>
<keyword evidence="2" id="KW-1003">Cell membrane</keyword>
<keyword evidence="3 6" id="KW-0812">Transmembrane</keyword>
<evidence type="ECO:0000256" key="1">
    <source>
        <dbReference type="ARBA" id="ARBA00004651"/>
    </source>
</evidence>
<evidence type="ECO:0000313" key="8">
    <source>
        <dbReference type="Proteomes" id="UP000243053"/>
    </source>
</evidence>
<feature type="transmembrane region" description="Helical" evidence="6">
    <location>
        <begin position="174"/>
        <end position="192"/>
    </location>
</feature>
<comment type="caution">
    <text evidence="7">The sequence shown here is derived from an EMBL/GenBank/DDBJ whole genome shotgun (WGS) entry which is preliminary data.</text>
</comment>
<reference evidence="8" key="1">
    <citation type="journal article" date="2017" name="Proc. Natl. Acad. Sci. U.S.A.">
        <title>Simulation of Deepwater Horizon oil plume reveals substrate specialization within a complex community of hydrocarbon degraders.</title>
        <authorList>
            <person name="Hu P."/>
            <person name="Dubinsky E.A."/>
            <person name="Probst A.J."/>
            <person name="Wang J."/>
            <person name="Sieber C.M.K."/>
            <person name="Tom L.M."/>
            <person name="Gardinali P."/>
            <person name="Banfield J.F."/>
            <person name="Atlas R.M."/>
            <person name="Andersen G.L."/>
        </authorList>
    </citation>
    <scope>NUCLEOTIDE SEQUENCE [LARGE SCALE GENOMIC DNA]</scope>
</reference>
<organism evidence="7 8">
    <name type="scientific">Colwellia psychrerythraea</name>
    <name type="common">Vibrio psychroerythus</name>
    <dbReference type="NCBI Taxonomy" id="28229"/>
    <lineage>
        <taxon>Bacteria</taxon>
        <taxon>Pseudomonadati</taxon>
        <taxon>Pseudomonadota</taxon>
        <taxon>Gammaproteobacteria</taxon>
        <taxon>Alteromonadales</taxon>
        <taxon>Colwelliaceae</taxon>
        <taxon>Colwellia</taxon>
    </lineage>
</organism>
<proteinExistence type="predicted"/>
<name>A0A1Y5E4Z8_COLPS</name>
<dbReference type="AlphaFoldDB" id="A0A1Y5E4Z8"/>
<evidence type="ECO:0000256" key="3">
    <source>
        <dbReference type="ARBA" id="ARBA00022692"/>
    </source>
</evidence>
<dbReference type="Pfam" id="PF01810">
    <property type="entry name" value="LysE"/>
    <property type="match status" value="1"/>
</dbReference>
<dbReference type="GO" id="GO:0015171">
    <property type="term" value="F:amino acid transmembrane transporter activity"/>
    <property type="evidence" value="ECO:0007669"/>
    <property type="project" value="TreeGrafter"/>
</dbReference>
<keyword evidence="4 6" id="KW-1133">Transmembrane helix</keyword>
<feature type="transmembrane region" description="Helical" evidence="6">
    <location>
        <begin position="35"/>
        <end position="57"/>
    </location>
</feature>
<evidence type="ECO:0000313" key="7">
    <source>
        <dbReference type="EMBL" id="OUR76085.1"/>
    </source>
</evidence>
<dbReference type="GO" id="GO:0005886">
    <property type="term" value="C:plasma membrane"/>
    <property type="evidence" value="ECO:0007669"/>
    <property type="project" value="UniProtKB-SubCell"/>
</dbReference>
<sequence>MLTIITYAFGIMYTPGPVNLLGIHSGINGKVTDHIGFFIGIGCAMFILFVTIGFLGNTLINPKFIPYMSLLGCCYIVYVAWKIMRVKVSVDPSSGDDRVLSIWDGLFMQLLNPKGLLATLPIATIQFPAENIQGSAIVLWSIGLSVLAFGAPLSYSLIGLLIGKKLNNPIYFKIFNIFMSVLLVTVAINIGYEYVFRKLI</sequence>
<dbReference type="InterPro" id="IPR001123">
    <property type="entry name" value="LeuE-type"/>
</dbReference>
<protein>
    <submittedName>
        <fullName evidence="7">Transporter</fullName>
    </submittedName>
</protein>
<comment type="subcellular location">
    <subcellularLocation>
        <location evidence="1">Cell membrane</location>
        <topology evidence="1">Multi-pass membrane protein</topology>
    </subcellularLocation>
</comment>
<keyword evidence="5 6" id="KW-0472">Membrane</keyword>
<dbReference type="GO" id="GO:0033228">
    <property type="term" value="P:cysteine export across plasma membrane"/>
    <property type="evidence" value="ECO:0007669"/>
    <property type="project" value="TreeGrafter"/>
</dbReference>
<evidence type="ECO:0000256" key="6">
    <source>
        <dbReference type="SAM" id="Phobius"/>
    </source>
</evidence>
<feature type="transmembrane region" description="Helical" evidence="6">
    <location>
        <begin position="64"/>
        <end position="84"/>
    </location>
</feature>
<dbReference type="PANTHER" id="PTHR30086:SF20">
    <property type="entry name" value="ARGININE EXPORTER PROTEIN ARGO-RELATED"/>
    <property type="match status" value="1"/>
</dbReference>
<gene>
    <name evidence="7" type="ORF">A9Q75_16710</name>
</gene>
<evidence type="ECO:0000256" key="4">
    <source>
        <dbReference type="ARBA" id="ARBA00022989"/>
    </source>
</evidence>
<evidence type="ECO:0000256" key="2">
    <source>
        <dbReference type="ARBA" id="ARBA00022475"/>
    </source>
</evidence>
<dbReference type="EMBL" id="MAAF01000104">
    <property type="protein sequence ID" value="OUR76085.1"/>
    <property type="molecule type" value="Genomic_DNA"/>
</dbReference>
<accession>A0A1Y5E4Z8</accession>